<gene>
    <name evidence="2" type="ORF">GCM10007878_24200</name>
</gene>
<dbReference type="SUPFAM" id="SSF47175">
    <property type="entry name" value="Cytochromes"/>
    <property type="match status" value="1"/>
</dbReference>
<dbReference type="Proteomes" id="UP001156682">
    <property type="component" value="Unassembled WGS sequence"/>
</dbReference>
<keyword evidence="3" id="KW-1185">Reference proteome</keyword>
<keyword evidence="1" id="KW-0732">Signal</keyword>
<accession>A0ABQ6A011</accession>
<dbReference type="Gene3D" id="1.20.120.10">
    <property type="entry name" value="Cytochrome c/b562"/>
    <property type="match status" value="1"/>
</dbReference>
<feature type="signal peptide" evidence="1">
    <location>
        <begin position="1"/>
        <end position="23"/>
    </location>
</feature>
<dbReference type="InterPro" id="IPR002321">
    <property type="entry name" value="Cyt_c_II"/>
</dbReference>
<sequence>MLLNRLRLIACLFLVVWFSASPAETDLLDEGISAEEVNLRIDTFDEMDQLFKALRFKIVNQRSTNREAALIYSNQLVTLSYRLPDLFDLPSSREQFPQSRSRPEIWTRKARFDHLLEGFVINLEKIDDEIKDGDLTKAGRLIDETAKGCRRCHNGYRYR</sequence>
<evidence type="ECO:0000313" key="2">
    <source>
        <dbReference type="EMBL" id="GLR64982.1"/>
    </source>
</evidence>
<protein>
    <recommendedName>
        <fullName evidence="4">Cytochrome c556</fullName>
    </recommendedName>
</protein>
<name>A0ABQ6A011_9GAMM</name>
<dbReference type="RefSeq" id="WP_027851451.1">
    <property type="nucleotide sequence ID" value="NZ_BSOR01000041.1"/>
</dbReference>
<dbReference type="Pfam" id="PF01322">
    <property type="entry name" value="Cytochrom_C_2"/>
    <property type="match status" value="1"/>
</dbReference>
<evidence type="ECO:0000256" key="1">
    <source>
        <dbReference type="SAM" id="SignalP"/>
    </source>
</evidence>
<proteinExistence type="predicted"/>
<evidence type="ECO:0000313" key="3">
    <source>
        <dbReference type="Proteomes" id="UP001156682"/>
    </source>
</evidence>
<organism evidence="2 3">
    <name type="scientific">Marinospirillum insulare</name>
    <dbReference type="NCBI Taxonomy" id="217169"/>
    <lineage>
        <taxon>Bacteria</taxon>
        <taxon>Pseudomonadati</taxon>
        <taxon>Pseudomonadota</taxon>
        <taxon>Gammaproteobacteria</taxon>
        <taxon>Oceanospirillales</taxon>
        <taxon>Oceanospirillaceae</taxon>
        <taxon>Marinospirillum</taxon>
    </lineage>
</organism>
<comment type="caution">
    <text evidence="2">The sequence shown here is derived from an EMBL/GenBank/DDBJ whole genome shotgun (WGS) entry which is preliminary data.</text>
</comment>
<dbReference type="InterPro" id="IPR010980">
    <property type="entry name" value="Cyt_c/b562"/>
</dbReference>
<dbReference type="EMBL" id="BSOR01000041">
    <property type="protein sequence ID" value="GLR64982.1"/>
    <property type="molecule type" value="Genomic_DNA"/>
</dbReference>
<dbReference type="PROSITE" id="PS51009">
    <property type="entry name" value="CYTCII"/>
    <property type="match status" value="1"/>
</dbReference>
<reference evidence="3" key="1">
    <citation type="journal article" date="2019" name="Int. J. Syst. Evol. Microbiol.">
        <title>The Global Catalogue of Microorganisms (GCM) 10K type strain sequencing project: providing services to taxonomists for standard genome sequencing and annotation.</title>
        <authorList>
            <consortium name="The Broad Institute Genomics Platform"/>
            <consortium name="The Broad Institute Genome Sequencing Center for Infectious Disease"/>
            <person name="Wu L."/>
            <person name="Ma J."/>
        </authorList>
    </citation>
    <scope>NUCLEOTIDE SEQUENCE [LARGE SCALE GENOMIC DNA]</scope>
    <source>
        <strain evidence="3">NBRC 100033</strain>
    </source>
</reference>
<evidence type="ECO:0008006" key="4">
    <source>
        <dbReference type="Google" id="ProtNLM"/>
    </source>
</evidence>
<feature type="chain" id="PRO_5045750692" description="Cytochrome c556" evidence="1">
    <location>
        <begin position="24"/>
        <end position="159"/>
    </location>
</feature>